<evidence type="ECO:0000313" key="1">
    <source>
        <dbReference type="EMBL" id="EKD18643.1"/>
    </source>
</evidence>
<organism evidence="1 2">
    <name type="scientific">Marssonina brunnea f. sp. multigermtubi (strain MB_m1)</name>
    <name type="common">Marssonina leaf spot fungus</name>
    <dbReference type="NCBI Taxonomy" id="1072389"/>
    <lineage>
        <taxon>Eukaryota</taxon>
        <taxon>Fungi</taxon>
        <taxon>Dikarya</taxon>
        <taxon>Ascomycota</taxon>
        <taxon>Pezizomycotina</taxon>
        <taxon>Leotiomycetes</taxon>
        <taxon>Helotiales</taxon>
        <taxon>Drepanopezizaceae</taxon>
        <taxon>Drepanopeziza</taxon>
    </lineage>
</organism>
<evidence type="ECO:0000313" key="2">
    <source>
        <dbReference type="Proteomes" id="UP000006753"/>
    </source>
</evidence>
<keyword evidence="2" id="KW-1185">Reference proteome</keyword>
<dbReference type="AlphaFoldDB" id="K1XD06"/>
<name>K1XD06_MARBU</name>
<dbReference type="HOGENOM" id="CLU_539757_0_0_1"/>
<dbReference type="Proteomes" id="UP000006753">
    <property type="component" value="Unassembled WGS sequence"/>
</dbReference>
<dbReference type="eggNOG" id="ENOG502SP4B">
    <property type="taxonomic scope" value="Eukaryota"/>
</dbReference>
<proteinExistence type="predicted"/>
<dbReference type="RefSeq" id="XP_007290774.1">
    <property type="nucleotide sequence ID" value="XM_007290712.1"/>
</dbReference>
<reference evidence="1 2" key="1">
    <citation type="journal article" date="2012" name="BMC Genomics">
        <title>Sequencing the genome of Marssonina brunnea reveals fungus-poplar co-evolution.</title>
        <authorList>
            <person name="Zhu S."/>
            <person name="Cao Y.-Z."/>
            <person name="Jiang C."/>
            <person name="Tan B.-Y."/>
            <person name="Wang Z."/>
            <person name="Feng S."/>
            <person name="Zhang L."/>
            <person name="Su X.-H."/>
            <person name="Brejova B."/>
            <person name="Vinar T."/>
            <person name="Xu M."/>
            <person name="Wang M.-X."/>
            <person name="Zhang S.-G."/>
            <person name="Huang M.-R."/>
            <person name="Wu R."/>
            <person name="Zhou Y."/>
        </authorList>
    </citation>
    <scope>NUCLEOTIDE SEQUENCE [LARGE SCALE GENOMIC DNA]</scope>
    <source>
        <strain evidence="1 2">MB_m1</strain>
    </source>
</reference>
<dbReference type="OrthoDB" id="3508416at2759"/>
<gene>
    <name evidence="1" type="ORF">MBM_02885</name>
</gene>
<protein>
    <recommendedName>
        <fullName evidence="3">RRM domain-containing protein</fullName>
    </recommendedName>
</protein>
<dbReference type="EMBL" id="JH921432">
    <property type="protein sequence ID" value="EKD18643.1"/>
    <property type="molecule type" value="Genomic_DNA"/>
</dbReference>
<evidence type="ECO:0008006" key="3">
    <source>
        <dbReference type="Google" id="ProtNLM"/>
    </source>
</evidence>
<dbReference type="GeneID" id="18758820"/>
<accession>K1XD06</accession>
<dbReference type="InParanoid" id="K1XD06"/>
<sequence length="505" mass="55770">MNVSKTNAASDEEAADALFWIAFQDYKHRYAPSPLDGLASDVQQSESDDLRLRTQIQGKELRQEDELYQNSRDSHRAPYTLATNTQVYPQAPLRLIDEFAHTGYHDPLISHTGLPYQPFPDFGPIGSPLKVKPTIHASGSSTSSAASRSLIASLRDGTSALPSGYRGFNFPGEARNLPSRSPPLFLDGYQRVVADGILTDWTSPPMTSHDCAPFQGFTSPDSWSQQQSIIEPSAGPFLRSDATPSFALQEGGISLHPAGSMAVRPPSPRNFKPTNMVAGQNGVNPFAGSSDISLRYRGNITSCVSQKQVALLADAYNCTLWLWNIPSTIHVSELFDQIDTGAVQCLHMVPPDSQHSTAAAKLAFMTPEAAAAFKSKAEQGIYILEFRLFLKYNRDGSLRNNSGQSRVLVLDIVGPGEMTTMAFWYEYFRKICVFQWDRVFELPCQNPHRKILQFNFVRMSGQSQACMGAIRAQEEFVGFVQPSYGLDPCGSRAARALEQHALRLF</sequence>
<dbReference type="KEGG" id="mbe:MBM_02885"/>